<evidence type="ECO:0000256" key="1">
    <source>
        <dbReference type="SAM" id="MobiDB-lite"/>
    </source>
</evidence>
<gene>
    <name evidence="3" type="ORF">DWG20_09350</name>
</gene>
<feature type="compositionally biased region" description="Basic and acidic residues" evidence="1">
    <location>
        <begin position="78"/>
        <end position="99"/>
    </location>
</feature>
<dbReference type="EMBL" id="CP031337">
    <property type="protein sequence ID" value="AXK39632.1"/>
    <property type="molecule type" value="Genomic_DNA"/>
</dbReference>
<organism evidence="3 4">
    <name type="scientific">Crenobacter cavernae</name>
    <dbReference type="NCBI Taxonomy" id="2290923"/>
    <lineage>
        <taxon>Bacteria</taxon>
        <taxon>Pseudomonadati</taxon>
        <taxon>Pseudomonadota</taxon>
        <taxon>Betaproteobacteria</taxon>
        <taxon>Neisseriales</taxon>
        <taxon>Neisseriaceae</taxon>
        <taxon>Crenobacter</taxon>
    </lineage>
</organism>
<evidence type="ECO:0000313" key="3">
    <source>
        <dbReference type="EMBL" id="AXK39632.1"/>
    </source>
</evidence>
<dbReference type="InterPro" id="IPR027417">
    <property type="entry name" value="P-loop_NTPase"/>
</dbReference>
<feature type="region of interest" description="Disordered" evidence="1">
    <location>
        <begin position="70"/>
        <end position="106"/>
    </location>
</feature>
<dbReference type="Proteomes" id="UP000254537">
    <property type="component" value="Chromosome"/>
</dbReference>
<reference evidence="3 4" key="1">
    <citation type="submission" date="2018-07" db="EMBL/GenBank/DDBJ databases">
        <title>Crenobacter cavernae sp. nov., isolated from a karst cave.</title>
        <authorList>
            <person name="Zhu H."/>
        </authorList>
    </citation>
    <scope>NUCLEOTIDE SEQUENCE [LARGE SCALE GENOMIC DNA]</scope>
    <source>
        <strain evidence="3 4">K1W11S-77</strain>
    </source>
</reference>
<protein>
    <recommendedName>
        <fullName evidence="2">NrS-1 polymerase-like helicase domain-containing protein</fullName>
    </recommendedName>
</protein>
<dbReference type="Gene3D" id="3.40.50.300">
    <property type="entry name" value="P-loop containing nucleotide triphosphate hydrolases"/>
    <property type="match status" value="1"/>
</dbReference>
<evidence type="ECO:0000313" key="4">
    <source>
        <dbReference type="Proteomes" id="UP000254537"/>
    </source>
</evidence>
<sequence>MLDQVHRQFQSMGMPQLPASGIRLNTPGWVRYGPGKKAFYKVREYVSPKTGRAYYHGTFGHKGEGPWTIESDWSDLDPAERQRAEEQRRREEERAEAKRRERAHLAANRAKGRWQAAIRDGVSPYLERKGITAPESVRFFDDGTLLIPLLHYGEEPARVVGDQRIDPAGEKRFPSGFDKIGAACRLGDMPVDGEPIGIGEGYATCMSGRMALDRKVPVFMALDSGNLLHVARIVRGRWPNSPIVFLADDDCLPTARGEDNHAGRLAAEHAAVQVGLSKVVLPVFGVPRRETRDDERLPKLTDFNDLHVAEGLDAVRAQLAPLFGLAEEMPSAESSPAPLQDAADADCAAGADAPETPAGPTAEEKLLRRLLSHCAFVHGQNKVWDSLNQQLMPLGAFKNTYPSVAKEWLTHAKRRTIHKENLPSVKRGKPVEAATVESVNTLLEHFVLIYGTETVWDGLHLQIVKISSLRLAWGEDVVKQWLEHPKRRMILQDGLVFDPTQSSDPETTVNLYNGFQLVPQNGEGLEDKILDHLSILCDHDAELMQWLLKWIAYPLQHPGAKMATAVVMHGPEGTGKSIFWEKVVKGIYGEYGITVGQQQIESQFTGWKSRKLFALFEEVLARIEKYQLKGTIKHLVTGETHSINEKMLPERFEANHLNAVFLSNELQPLALDLGDRRFCVVWASRVLPPEYFAELGRAIDLGAVEAFYHYLLTLDLTGFGPHAKPPVNKAKQRLINIGLPPSELFWMDWSAGELDVPFVSVPTEELYEVFKLWCNRRGEKHIPSMIKFIEALALKSPHGKGREWCSIISSRKQFTLLKVDLPEEGHKKEFWYGHQVVRFREGAKLYREAISQP</sequence>
<dbReference type="AlphaFoldDB" id="A0A345Y6T0"/>
<feature type="domain" description="NrS-1 polymerase-like helicase" evidence="2">
    <location>
        <begin position="568"/>
        <end position="677"/>
    </location>
</feature>
<dbReference type="SUPFAM" id="SSF52540">
    <property type="entry name" value="P-loop containing nucleoside triphosphate hydrolases"/>
    <property type="match status" value="1"/>
</dbReference>
<dbReference type="KEGG" id="ccah:DWG20_09350"/>
<dbReference type="InterPro" id="IPR045455">
    <property type="entry name" value="NrS-1_pol-like_helicase"/>
</dbReference>
<accession>A0A345Y6T0</accession>
<evidence type="ECO:0000259" key="2">
    <source>
        <dbReference type="Pfam" id="PF19263"/>
    </source>
</evidence>
<dbReference type="OrthoDB" id="110640at2"/>
<name>A0A345Y6T0_9NEIS</name>
<dbReference type="Pfam" id="PF19263">
    <property type="entry name" value="DUF5906"/>
    <property type="match status" value="1"/>
</dbReference>
<proteinExistence type="predicted"/>
<dbReference type="RefSeq" id="WP_115433564.1">
    <property type="nucleotide sequence ID" value="NZ_CP031337.1"/>
</dbReference>
<feature type="compositionally biased region" description="Low complexity" evidence="1">
    <location>
        <begin position="341"/>
        <end position="353"/>
    </location>
</feature>
<feature type="region of interest" description="Disordered" evidence="1">
    <location>
        <begin position="330"/>
        <end position="359"/>
    </location>
</feature>